<organism evidence="2">
    <name type="scientific">viral metagenome</name>
    <dbReference type="NCBI Taxonomy" id="1070528"/>
    <lineage>
        <taxon>unclassified sequences</taxon>
        <taxon>metagenomes</taxon>
        <taxon>organismal metagenomes</taxon>
    </lineage>
</organism>
<dbReference type="AlphaFoldDB" id="A0A6C0JCC9"/>
<feature type="transmembrane region" description="Helical" evidence="1">
    <location>
        <begin position="89"/>
        <end position="109"/>
    </location>
</feature>
<proteinExistence type="predicted"/>
<reference evidence="2" key="1">
    <citation type="journal article" date="2020" name="Nature">
        <title>Giant virus diversity and host interactions through global metagenomics.</title>
        <authorList>
            <person name="Schulz F."/>
            <person name="Roux S."/>
            <person name="Paez-Espino D."/>
            <person name="Jungbluth S."/>
            <person name="Walsh D.A."/>
            <person name="Denef V.J."/>
            <person name="McMahon K.D."/>
            <person name="Konstantinidis K.T."/>
            <person name="Eloe-Fadrosh E.A."/>
            <person name="Kyrpides N.C."/>
            <person name="Woyke T."/>
        </authorList>
    </citation>
    <scope>NUCLEOTIDE SEQUENCE</scope>
    <source>
        <strain evidence="2">GVMAG-M-3300025890-48</strain>
    </source>
</reference>
<name>A0A6C0JCC9_9ZZZZ</name>
<protein>
    <recommendedName>
        <fullName evidence="3">RING-CH-type domain-containing protein</fullName>
    </recommendedName>
</protein>
<evidence type="ECO:0000256" key="1">
    <source>
        <dbReference type="SAM" id="Phobius"/>
    </source>
</evidence>
<keyword evidence="1" id="KW-1133">Transmembrane helix</keyword>
<keyword evidence="1" id="KW-0812">Transmembrane</keyword>
<evidence type="ECO:0008006" key="3">
    <source>
        <dbReference type="Google" id="ProtNLM"/>
    </source>
</evidence>
<evidence type="ECO:0000313" key="2">
    <source>
        <dbReference type="EMBL" id="QHU03033.1"/>
    </source>
</evidence>
<accession>A0A6C0JCC9</accession>
<dbReference type="EMBL" id="MN740368">
    <property type="protein sequence ID" value="QHU03033.1"/>
    <property type="molecule type" value="Genomic_DNA"/>
</dbReference>
<sequence length="110" mass="13134">METDDYDEHDEHACVICFEENTCNKPTHNIDYFIISPDCECSYSVHSYCIQRWFEAHDCRCIYCNSPAKLNYSCCDWVTFQTYQHRRTISVTIFYLALLCLVMIILPFFK</sequence>
<keyword evidence="1" id="KW-0472">Membrane</keyword>